<dbReference type="Gene3D" id="3.10.450.50">
    <property type="match status" value="1"/>
</dbReference>
<proteinExistence type="predicted"/>
<evidence type="ECO:0000259" key="1">
    <source>
        <dbReference type="Pfam" id="PF14534"/>
    </source>
</evidence>
<dbReference type="InterPro" id="IPR027843">
    <property type="entry name" value="DUF4440"/>
</dbReference>
<accession>A0ABV3XGK6</accession>
<sequence>MTDPDDLQLTQLFQRMCQAWSDGDAVAYGTCFTEDCDYVSFDGTRAQGRAAMVEAHDRLFRGVLFGSALVGEVEAIRHLGEDVALLHGTGSVLVAWRTELPKRRLTRNTLVAVRTDEGWQFTAIHNGRVRPMAIPAPDSAVSRLARVVVRTSSAVGLGRTGRAA</sequence>
<dbReference type="NCBIfam" id="TIGR02246">
    <property type="entry name" value="SgcJ/EcaC family oxidoreductase"/>
    <property type="match status" value="1"/>
</dbReference>
<feature type="domain" description="DUF4440" evidence="1">
    <location>
        <begin position="9"/>
        <end position="120"/>
    </location>
</feature>
<reference evidence="2 3" key="1">
    <citation type="submission" date="2024-06" db="EMBL/GenBank/DDBJ databases">
        <title>Draft genome sequence of Geodermatophilus badlandi, a novel member of the Geodermatophilaceae isolated from badland sedimentary rocks in the Red desert, Wyoming, USA.</title>
        <authorList>
            <person name="Ben Tekaya S."/>
            <person name="Nouioui I."/>
            <person name="Flores G.M."/>
            <person name="Shaal M.N."/>
            <person name="Bredoire F."/>
            <person name="Basile F."/>
            <person name="Van Diepen L."/>
            <person name="Ward N.L."/>
        </authorList>
    </citation>
    <scope>NUCLEOTIDE SEQUENCE [LARGE SCALE GENOMIC DNA]</scope>
    <source>
        <strain evidence="2 3">WL48A</strain>
    </source>
</reference>
<keyword evidence="3" id="KW-1185">Reference proteome</keyword>
<organism evidence="2 3">
    <name type="scientific">Geodermatophilus maliterrae</name>
    <dbReference type="NCBI Taxonomy" id="3162531"/>
    <lineage>
        <taxon>Bacteria</taxon>
        <taxon>Bacillati</taxon>
        <taxon>Actinomycetota</taxon>
        <taxon>Actinomycetes</taxon>
        <taxon>Geodermatophilales</taxon>
        <taxon>Geodermatophilaceae</taxon>
        <taxon>Geodermatophilus</taxon>
    </lineage>
</organism>
<dbReference type="EMBL" id="JBFNXQ010000044">
    <property type="protein sequence ID" value="MEX5719566.1"/>
    <property type="molecule type" value="Genomic_DNA"/>
</dbReference>
<dbReference type="RefSeq" id="WP_369207524.1">
    <property type="nucleotide sequence ID" value="NZ_JBFNXQ010000044.1"/>
</dbReference>
<dbReference type="Pfam" id="PF14534">
    <property type="entry name" value="DUF4440"/>
    <property type="match status" value="1"/>
</dbReference>
<dbReference type="Proteomes" id="UP001560045">
    <property type="component" value="Unassembled WGS sequence"/>
</dbReference>
<dbReference type="SUPFAM" id="SSF54427">
    <property type="entry name" value="NTF2-like"/>
    <property type="match status" value="1"/>
</dbReference>
<protein>
    <submittedName>
        <fullName evidence="2">SgcJ/EcaC family oxidoreductase</fullName>
    </submittedName>
</protein>
<name>A0ABV3XGK6_9ACTN</name>
<comment type="caution">
    <text evidence="2">The sequence shown here is derived from an EMBL/GenBank/DDBJ whole genome shotgun (WGS) entry which is preliminary data.</text>
</comment>
<evidence type="ECO:0000313" key="3">
    <source>
        <dbReference type="Proteomes" id="UP001560045"/>
    </source>
</evidence>
<gene>
    <name evidence="2" type="ORF">ABQ292_14475</name>
</gene>
<dbReference type="InterPro" id="IPR032710">
    <property type="entry name" value="NTF2-like_dom_sf"/>
</dbReference>
<evidence type="ECO:0000313" key="2">
    <source>
        <dbReference type="EMBL" id="MEX5719566.1"/>
    </source>
</evidence>
<dbReference type="InterPro" id="IPR011944">
    <property type="entry name" value="Steroid_delta5-4_isomerase"/>
</dbReference>